<dbReference type="EMBL" id="CP104778">
    <property type="protein sequence ID" value="WPC21971.1"/>
    <property type="molecule type" value="Genomic_DNA"/>
</dbReference>
<sequence length="188" mass="21308">MAKTLYLMRHGETLFNALGKIQGWCDSPLTKTGIQQAKVAGEYLDKLPIDHAYSSTSERSCDTIEIALKNRMPYQRLKGLKEMNFGVYEGESEKLNPTILKDYETFFLPFGGESSKAVGKRMLETLTDIMDKPDHQNVLAVSHAGACVNFLEMLQDPTDVLKSGFSNCSIFKFTYDQRKFKLVDVIRF</sequence>
<dbReference type="Gene3D" id="3.40.50.1240">
    <property type="entry name" value="Phosphoglycerate mutase-like"/>
    <property type="match status" value="1"/>
</dbReference>
<evidence type="ECO:0000256" key="1">
    <source>
        <dbReference type="ARBA" id="ARBA00022801"/>
    </source>
</evidence>
<evidence type="ECO:0000313" key="3">
    <source>
        <dbReference type="Proteomes" id="UP001302696"/>
    </source>
</evidence>
<dbReference type="SMART" id="SM00855">
    <property type="entry name" value="PGAM"/>
    <property type="match status" value="1"/>
</dbReference>
<organism evidence="2 3">
    <name type="scientific">Pediococcus inopinatus</name>
    <dbReference type="NCBI Taxonomy" id="114090"/>
    <lineage>
        <taxon>Bacteria</taxon>
        <taxon>Bacillati</taxon>
        <taxon>Bacillota</taxon>
        <taxon>Bacilli</taxon>
        <taxon>Lactobacillales</taxon>
        <taxon>Lactobacillaceae</taxon>
        <taxon>Pediococcus</taxon>
    </lineage>
</organism>
<dbReference type="PANTHER" id="PTHR46517:SF1">
    <property type="entry name" value="FRUCTOSE-2,6-BISPHOSPHATASE TIGAR"/>
    <property type="match status" value="1"/>
</dbReference>
<accession>A0ABZ0Q4R6</accession>
<dbReference type="RefSeq" id="WP_057774220.1">
    <property type="nucleotide sequence ID" value="NZ_BBIM01000008.1"/>
</dbReference>
<dbReference type="InterPro" id="IPR013078">
    <property type="entry name" value="His_Pase_superF_clade-1"/>
</dbReference>
<name>A0ABZ0Q4R6_9LACO</name>
<proteinExistence type="predicted"/>
<keyword evidence="1" id="KW-0378">Hydrolase</keyword>
<protein>
    <submittedName>
        <fullName evidence="2">Histidine phosphatase family protein</fullName>
    </submittedName>
</protein>
<keyword evidence="3" id="KW-1185">Reference proteome</keyword>
<evidence type="ECO:0000313" key="2">
    <source>
        <dbReference type="EMBL" id="WPC21971.1"/>
    </source>
</evidence>
<dbReference type="SUPFAM" id="SSF53254">
    <property type="entry name" value="Phosphoglycerate mutase-like"/>
    <property type="match status" value="1"/>
</dbReference>
<dbReference type="InterPro" id="IPR029033">
    <property type="entry name" value="His_PPase_superfam"/>
</dbReference>
<dbReference type="InterPro" id="IPR051695">
    <property type="entry name" value="Phosphoglycerate_Mutase"/>
</dbReference>
<dbReference type="CDD" id="cd07067">
    <property type="entry name" value="HP_PGM_like"/>
    <property type="match status" value="1"/>
</dbReference>
<dbReference type="PROSITE" id="PS00175">
    <property type="entry name" value="PG_MUTASE"/>
    <property type="match status" value="1"/>
</dbReference>
<gene>
    <name evidence="2" type="ORF">N6G96_01785</name>
</gene>
<dbReference type="InterPro" id="IPR001345">
    <property type="entry name" value="PG/BPGM_mutase_AS"/>
</dbReference>
<dbReference type="Proteomes" id="UP001302696">
    <property type="component" value="Chromosome"/>
</dbReference>
<reference evidence="3" key="1">
    <citation type="submission" date="2024-06" db="EMBL/GenBank/DDBJ databases">
        <authorList>
            <person name="Chang H.C."/>
            <person name="Mun S.Y."/>
        </authorList>
    </citation>
    <scope>NUCLEOTIDE SEQUENCE [LARGE SCALE GENOMIC DNA]</scope>
    <source>
        <strain evidence="3">KT1</strain>
    </source>
</reference>
<dbReference type="Pfam" id="PF00300">
    <property type="entry name" value="His_Phos_1"/>
    <property type="match status" value="1"/>
</dbReference>
<dbReference type="PANTHER" id="PTHR46517">
    <property type="entry name" value="FRUCTOSE-2,6-BISPHOSPHATASE TIGAR"/>
    <property type="match status" value="1"/>
</dbReference>